<dbReference type="Pfam" id="PF02020">
    <property type="entry name" value="W2"/>
    <property type="match status" value="1"/>
</dbReference>
<dbReference type="GO" id="GO:0005851">
    <property type="term" value="C:eukaryotic translation initiation factor 2B complex"/>
    <property type="evidence" value="ECO:0007669"/>
    <property type="project" value="TreeGrafter"/>
</dbReference>
<proteinExistence type="predicted"/>
<feature type="region of interest" description="Disordered" evidence="2">
    <location>
        <begin position="456"/>
        <end position="485"/>
    </location>
</feature>
<dbReference type="InterPro" id="IPR003307">
    <property type="entry name" value="W2_domain"/>
</dbReference>
<name>A0A1C7NHB9_9FUNG</name>
<evidence type="ECO:0000313" key="5">
    <source>
        <dbReference type="Proteomes" id="UP000093000"/>
    </source>
</evidence>
<feature type="region of interest" description="Disordered" evidence="2">
    <location>
        <begin position="72"/>
        <end position="95"/>
    </location>
</feature>
<feature type="coiled-coil region" evidence="1">
    <location>
        <begin position="140"/>
        <end position="174"/>
    </location>
</feature>
<dbReference type="InterPro" id="IPR016024">
    <property type="entry name" value="ARM-type_fold"/>
</dbReference>
<dbReference type="GO" id="GO:0003743">
    <property type="term" value="F:translation initiation factor activity"/>
    <property type="evidence" value="ECO:0007669"/>
    <property type="project" value="TreeGrafter"/>
</dbReference>
<feature type="compositionally biased region" description="Basic residues" evidence="2">
    <location>
        <begin position="476"/>
        <end position="485"/>
    </location>
</feature>
<dbReference type="InParanoid" id="A0A1C7NHB9"/>
<dbReference type="OrthoDB" id="2290605at2759"/>
<gene>
    <name evidence="4" type="ORF">A0J61_03524</name>
</gene>
<dbReference type="InterPro" id="IPR051956">
    <property type="entry name" value="eIF2B_epsilon"/>
</dbReference>
<dbReference type="Gene3D" id="1.25.40.180">
    <property type="match status" value="1"/>
</dbReference>
<evidence type="ECO:0000256" key="2">
    <source>
        <dbReference type="SAM" id="MobiDB-lite"/>
    </source>
</evidence>
<dbReference type="GO" id="GO:0005085">
    <property type="term" value="F:guanyl-nucleotide exchange factor activity"/>
    <property type="evidence" value="ECO:0007669"/>
    <property type="project" value="TreeGrafter"/>
</dbReference>
<dbReference type="Proteomes" id="UP000093000">
    <property type="component" value="Unassembled WGS sequence"/>
</dbReference>
<dbReference type="GO" id="GO:0031369">
    <property type="term" value="F:translation initiation factor binding"/>
    <property type="evidence" value="ECO:0007669"/>
    <property type="project" value="TreeGrafter"/>
</dbReference>
<feature type="compositionally biased region" description="Polar residues" evidence="2">
    <location>
        <begin position="456"/>
        <end position="470"/>
    </location>
</feature>
<dbReference type="SMART" id="SM00515">
    <property type="entry name" value="eIF5C"/>
    <property type="match status" value="1"/>
</dbReference>
<keyword evidence="1" id="KW-0175">Coiled coil</keyword>
<dbReference type="PROSITE" id="PS51363">
    <property type="entry name" value="W2"/>
    <property type="match status" value="1"/>
</dbReference>
<evidence type="ECO:0000259" key="3">
    <source>
        <dbReference type="PROSITE" id="PS51363"/>
    </source>
</evidence>
<reference evidence="4 5" key="1">
    <citation type="submission" date="2016-03" db="EMBL/GenBank/DDBJ databases">
        <title>Choanephora cucurbitarum.</title>
        <authorList>
            <person name="Min B."/>
            <person name="Park H."/>
            <person name="Park J.-H."/>
            <person name="Shin H.-D."/>
            <person name="Choi I.-G."/>
        </authorList>
    </citation>
    <scope>NUCLEOTIDE SEQUENCE [LARGE SCALE GENOMIC DNA]</scope>
    <source>
        <strain evidence="4 5">KUS-F28377</strain>
    </source>
</reference>
<dbReference type="EMBL" id="LUGH01000153">
    <property type="protein sequence ID" value="OBZ88425.1"/>
    <property type="molecule type" value="Genomic_DNA"/>
</dbReference>
<dbReference type="STRING" id="101091.A0A1C7NHB9"/>
<sequence length="485" mass="56308">TMNSLIHSHHLIDMEYCLNDRSPRKVPLCIAAAVYRISAGNCMPNTNQSFSLMQHSSPWDYCRRQKKAEESSLEDSTCSSRSDSPEPKSKKRSTHLLLREIHRLRGENATLRHSVSILKNDLRDIALSRQDTDASHKRVYEEYLDRNAQLENDVQDRDDEIARLRKEIEQLKSIQLTDPLEEQPSQSVEEQQAIDDYFHRRHMDCYGLNQHFLATEEEEEEEEEEMEAFEEIACSYLQQAMLSRLSSARVRLELDDLICKHEPSSATLIDALTDAFVRWIGSLIQKNERRSQPMSVPKLFTTEVQEGIAEFWESVFQHYLMDDHSQQQLLFQIETTLANLSFGVIVANHFDRLVLLLFKHLVIDDDALIGWWQHPLDDEVSRQIRKITTRFVEWVQDSEEEESEEEEEDVFSFVESPVPEDTVELDVSDNDDSIDDLLSHTRHYCVCLSDNDTSNNAPNQHECSCSTYTPSPVPEKKKKSVRIAM</sequence>
<dbReference type="SUPFAM" id="SSF48371">
    <property type="entry name" value="ARM repeat"/>
    <property type="match status" value="1"/>
</dbReference>
<evidence type="ECO:0000256" key="1">
    <source>
        <dbReference type="SAM" id="Coils"/>
    </source>
</evidence>
<comment type="caution">
    <text evidence="4">The sequence shown here is derived from an EMBL/GenBank/DDBJ whole genome shotgun (WGS) entry which is preliminary data.</text>
</comment>
<organism evidence="4 5">
    <name type="scientific">Choanephora cucurbitarum</name>
    <dbReference type="NCBI Taxonomy" id="101091"/>
    <lineage>
        <taxon>Eukaryota</taxon>
        <taxon>Fungi</taxon>
        <taxon>Fungi incertae sedis</taxon>
        <taxon>Mucoromycota</taxon>
        <taxon>Mucoromycotina</taxon>
        <taxon>Mucoromycetes</taxon>
        <taxon>Mucorales</taxon>
        <taxon>Mucorineae</taxon>
        <taxon>Choanephoraceae</taxon>
        <taxon>Choanephoroideae</taxon>
        <taxon>Choanephora</taxon>
    </lineage>
</organism>
<dbReference type="PANTHER" id="PTHR45887:SF1">
    <property type="entry name" value="TRANSLATION INITIATION FACTOR EIF-2B SUBUNIT EPSILON"/>
    <property type="match status" value="1"/>
</dbReference>
<feature type="non-terminal residue" evidence="4">
    <location>
        <position position="1"/>
    </location>
</feature>
<protein>
    <recommendedName>
        <fullName evidence="3">W2 domain-containing protein</fullName>
    </recommendedName>
</protein>
<accession>A0A1C7NHB9</accession>
<evidence type="ECO:0000313" key="4">
    <source>
        <dbReference type="EMBL" id="OBZ88425.1"/>
    </source>
</evidence>
<dbReference type="PANTHER" id="PTHR45887">
    <property type="entry name" value="TRANSLATION INITIATION FACTOR EIF-2B SUBUNIT EPSILON"/>
    <property type="match status" value="1"/>
</dbReference>
<dbReference type="AlphaFoldDB" id="A0A1C7NHB9"/>
<feature type="domain" description="W2" evidence="3">
    <location>
        <begin position="218"/>
        <end position="405"/>
    </location>
</feature>
<keyword evidence="5" id="KW-1185">Reference proteome</keyword>